<evidence type="ECO:0000313" key="2">
    <source>
        <dbReference type="EMBL" id="KAH0821459.1"/>
    </source>
</evidence>
<name>A0A8J6HV79_TENMO</name>
<evidence type="ECO:0000256" key="1">
    <source>
        <dbReference type="SAM" id="MobiDB-lite"/>
    </source>
</evidence>
<feature type="region of interest" description="Disordered" evidence="1">
    <location>
        <begin position="220"/>
        <end position="266"/>
    </location>
</feature>
<accession>A0A8J6HV79</accession>
<comment type="caution">
    <text evidence="2">The sequence shown here is derived from an EMBL/GenBank/DDBJ whole genome shotgun (WGS) entry which is preliminary data.</text>
</comment>
<proteinExistence type="predicted"/>
<reference evidence="2" key="1">
    <citation type="journal article" date="2020" name="J Insects Food Feed">
        <title>The yellow mealworm (Tenebrio molitor) genome: a resource for the emerging insects as food and feed industry.</title>
        <authorList>
            <person name="Eriksson T."/>
            <person name="Andere A."/>
            <person name="Kelstrup H."/>
            <person name="Emery V."/>
            <person name="Picard C."/>
        </authorList>
    </citation>
    <scope>NUCLEOTIDE SEQUENCE</scope>
    <source>
        <strain evidence="2">Stoneville</strain>
        <tissue evidence="2">Whole head</tissue>
    </source>
</reference>
<feature type="compositionally biased region" description="Low complexity" evidence="1">
    <location>
        <begin position="226"/>
        <end position="257"/>
    </location>
</feature>
<feature type="region of interest" description="Disordered" evidence="1">
    <location>
        <begin position="473"/>
        <end position="515"/>
    </location>
</feature>
<reference evidence="2" key="2">
    <citation type="submission" date="2021-08" db="EMBL/GenBank/DDBJ databases">
        <authorList>
            <person name="Eriksson T."/>
        </authorList>
    </citation>
    <scope>NUCLEOTIDE SEQUENCE</scope>
    <source>
        <strain evidence="2">Stoneville</strain>
        <tissue evidence="2">Whole head</tissue>
    </source>
</reference>
<dbReference type="AlphaFoldDB" id="A0A8J6HV79"/>
<feature type="compositionally biased region" description="Polar residues" evidence="1">
    <location>
        <begin position="446"/>
        <end position="459"/>
    </location>
</feature>
<dbReference type="Proteomes" id="UP000719412">
    <property type="component" value="Unassembled WGS sequence"/>
</dbReference>
<dbReference type="EMBL" id="JABDTM020007750">
    <property type="protein sequence ID" value="KAH0821459.1"/>
    <property type="molecule type" value="Genomic_DNA"/>
</dbReference>
<organism evidence="2 3">
    <name type="scientific">Tenebrio molitor</name>
    <name type="common">Yellow mealworm beetle</name>
    <dbReference type="NCBI Taxonomy" id="7067"/>
    <lineage>
        <taxon>Eukaryota</taxon>
        <taxon>Metazoa</taxon>
        <taxon>Ecdysozoa</taxon>
        <taxon>Arthropoda</taxon>
        <taxon>Hexapoda</taxon>
        <taxon>Insecta</taxon>
        <taxon>Pterygota</taxon>
        <taxon>Neoptera</taxon>
        <taxon>Endopterygota</taxon>
        <taxon>Coleoptera</taxon>
        <taxon>Polyphaga</taxon>
        <taxon>Cucujiformia</taxon>
        <taxon>Tenebrionidae</taxon>
        <taxon>Tenebrio</taxon>
    </lineage>
</organism>
<sequence>MEAVQNVSDLFKESKFLNKTVPVIQGPNKVLYFPYGVDLAGNRIRTCTSRTASTPEKPNEQPVFPNVAPPKEVLTTKSEVIEEKLPRSHVENIKHSSSFDHFSEGLEKSATVQNTQTDLDKDSATAVIDLSRRFEDIKIEGMPNLDSDSDWESLWSYGKPRIFEENRTMEVQMQKTNVYGINEKDLIVDLSKSSKDIEMEEDKADKEDDDKKDDDIQKRDADLNEDNNNNATSVNNNSSGESISEIASEASSDLSSGYDVLNAPDCDDKDENSGYVYITIDGNKMPVPKYILRPDFLAHAEEAPGPLVPEDEDKRIETSTPKPNIQEELSAKLEAEVADLEQNLQEAKSFMSHCSAAGTCFSEVNSNGRLFIFPQNNPGFEVVSSGEQYESGEKVYSPTNKVEPVQADPSQSYTWSQSDSQYTIADFHNTCAPHLVSDLYGHLDQTVTPSQTPTNSDQHPTCCRSPERPSCQYQHVPNYQQSGYKPKPCNLPPCKDDKTPSAPPQQPAQSPNHPHIQNVPVHILPENLVNGAVHVASSAISTARSVINMIVPPKAEVTWEVGKRSLGHGESRVHSRKELVHLGGYGILECRSKCYVVGTL</sequence>
<protein>
    <submittedName>
        <fullName evidence="2">Uncharacterized protein</fullName>
    </submittedName>
</protein>
<gene>
    <name evidence="2" type="ORF">GEV33_001332</name>
</gene>
<keyword evidence="3" id="KW-1185">Reference proteome</keyword>
<evidence type="ECO:0000313" key="3">
    <source>
        <dbReference type="Proteomes" id="UP000719412"/>
    </source>
</evidence>
<feature type="region of interest" description="Disordered" evidence="1">
    <location>
        <begin position="446"/>
        <end position="465"/>
    </location>
</feature>
<feature type="region of interest" description="Disordered" evidence="1">
    <location>
        <begin position="49"/>
        <end position="68"/>
    </location>
</feature>
<feature type="compositionally biased region" description="Polar residues" evidence="1">
    <location>
        <begin position="473"/>
        <end position="483"/>
    </location>
</feature>